<keyword evidence="2" id="KW-0378">Hydrolase</keyword>
<sequence>MNYTSWEDAPAWTFQPNTIICYDSEFVREHSYYPKLALVQIHQPHWRAAALFDPLAHSLKYLWKKLQQHQAPIVLHAGRQDLELLRAESGQLPTQIRDTQLGFALCYPKKMISYADLVEYYLGIKLDKSETRSNWLARPLSDAQCGYAADDVGLLSQVYPYLVEELARLNRLEWWQEECSRMLEVAGRQLPQSLPWYKLKGAPQKLRQPHLFSAQALIAIREYYAAQYDLPRRNVLSDEKLVQIAIRQPTDSVTLAEYLPHDHLMLSNIEQVETVFEKIRKEIIPSRPRAVRLTGVQKKYQEKLERYIQKIAIDLNIAPEILAPPKQVQRFIVHPENSLLLKGWRKIFFKDRV</sequence>
<name>A0A380MRR2_9GAMM</name>
<dbReference type="InterPro" id="IPR012337">
    <property type="entry name" value="RNaseH-like_sf"/>
</dbReference>
<dbReference type="InterPro" id="IPR010997">
    <property type="entry name" value="HRDC-like_sf"/>
</dbReference>
<evidence type="ECO:0000259" key="1">
    <source>
        <dbReference type="SMART" id="SM00474"/>
    </source>
</evidence>
<dbReference type="SMART" id="SM00474">
    <property type="entry name" value="35EXOc"/>
    <property type="match status" value="1"/>
</dbReference>
<feature type="domain" description="3'-5' exonuclease" evidence="1">
    <location>
        <begin position="1"/>
        <end position="167"/>
    </location>
</feature>
<dbReference type="OrthoDB" id="9800549at2"/>
<dbReference type="InterPro" id="IPR002562">
    <property type="entry name" value="3'-5'_exonuclease_dom"/>
</dbReference>
<evidence type="ECO:0000313" key="2">
    <source>
        <dbReference type="EMBL" id="SUO94401.1"/>
    </source>
</evidence>
<dbReference type="Proteomes" id="UP000254601">
    <property type="component" value="Unassembled WGS sequence"/>
</dbReference>
<accession>A0A380MRR2</accession>
<keyword evidence="3" id="KW-1185">Reference proteome</keyword>
<dbReference type="GO" id="GO:0003676">
    <property type="term" value="F:nucleic acid binding"/>
    <property type="evidence" value="ECO:0007669"/>
    <property type="project" value="InterPro"/>
</dbReference>
<dbReference type="AlphaFoldDB" id="A0A380MRR2"/>
<evidence type="ECO:0000313" key="3">
    <source>
        <dbReference type="Proteomes" id="UP000254601"/>
    </source>
</evidence>
<dbReference type="SUPFAM" id="SSF47819">
    <property type="entry name" value="HRDC-like"/>
    <property type="match status" value="2"/>
</dbReference>
<dbReference type="EMBL" id="UHIC01000001">
    <property type="protein sequence ID" value="SUO94401.1"/>
    <property type="molecule type" value="Genomic_DNA"/>
</dbReference>
<dbReference type="GO" id="GO:0006139">
    <property type="term" value="P:nucleobase-containing compound metabolic process"/>
    <property type="evidence" value="ECO:0007669"/>
    <property type="project" value="InterPro"/>
</dbReference>
<organism evidence="2 3">
    <name type="scientific">Suttonella ornithocola</name>
    <dbReference type="NCBI Taxonomy" id="279832"/>
    <lineage>
        <taxon>Bacteria</taxon>
        <taxon>Pseudomonadati</taxon>
        <taxon>Pseudomonadota</taxon>
        <taxon>Gammaproteobacteria</taxon>
        <taxon>Cardiobacteriales</taxon>
        <taxon>Cardiobacteriaceae</taxon>
        <taxon>Suttonella</taxon>
    </lineage>
</organism>
<dbReference type="InterPro" id="IPR051086">
    <property type="entry name" value="RNase_D-like"/>
</dbReference>
<dbReference type="PANTHER" id="PTHR47649">
    <property type="entry name" value="RIBONUCLEASE D"/>
    <property type="match status" value="1"/>
</dbReference>
<proteinExistence type="predicted"/>
<dbReference type="CDD" id="cd06142">
    <property type="entry name" value="RNaseD_exo"/>
    <property type="match status" value="1"/>
</dbReference>
<dbReference type="SUPFAM" id="SSF53098">
    <property type="entry name" value="Ribonuclease H-like"/>
    <property type="match status" value="1"/>
</dbReference>
<dbReference type="Gene3D" id="3.30.420.10">
    <property type="entry name" value="Ribonuclease H-like superfamily/Ribonuclease H"/>
    <property type="match status" value="1"/>
</dbReference>
<dbReference type="InterPro" id="IPR044876">
    <property type="entry name" value="HRDC_dom_sf"/>
</dbReference>
<dbReference type="Gene3D" id="1.10.150.80">
    <property type="entry name" value="HRDC domain"/>
    <property type="match status" value="1"/>
</dbReference>
<dbReference type="GO" id="GO:0008408">
    <property type="term" value="F:3'-5' exonuclease activity"/>
    <property type="evidence" value="ECO:0007669"/>
    <property type="project" value="InterPro"/>
</dbReference>
<dbReference type="EC" id="3.1.13.5" evidence="2"/>
<dbReference type="InterPro" id="IPR036397">
    <property type="entry name" value="RNaseH_sf"/>
</dbReference>
<dbReference type="PANTHER" id="PTHR47649:SF1">
    <property type="entry name" value="RIBONUCLEASE D"/>
    <property type="match status" value="1"/>
</dbReference>
<dbReference type="Pfam" id="PF01612">
    <property type="entry name" value="DNA_pol_A_exo1"/>
    <property type="match status" value="1"/>
</dbReference>
<protein>
    <submittedName>
        <fullName evidence="2">Ribonuclease D</fullName>
        <ecNumber evidence="2">3.1.13.5</ecNumber>
    </submittedName>
</protein>
<dbReference type="GO" id="GO:0033890">
    <property type="term" value="F:ribonuclease D activity"/>
    <property type="evidence" value="ECO:0007669"/>
    <property type="project" value="UniProtKB-EC"/>
</dbReference>
<reference evidence="2 3" key="1">
    <citation type="submission" date="2018-06" db="EMBL/GenBank/DDBJ databases">
        <authorList>
            <consortium name="Pathogen Informatics"/>
            <person name="Doyle S."/>
        </authorList>
    </citation>
    <scope>NUCLEOTIDE SEQUENCE [LARGE SCALE GENOMIC DNA]</scope>
    <source>
        <strain evidence="2 3">NCTC13337</strain>
    </source>
</reference>
<gene>
    <name evidence="2" type="primary">rnd</name>
    <name evidence="2" type="ORF">NCTC13337_00726</name>
</gene>
<dbReference type="RefSeq" id="WP_072575448.1">
    <property type="nucleotide sequence ID" value="NZ_LWHB01000006.1"/>
</dbReference>
<dbReference type="GO" id="GO:0000166">
    <property type="term" value="F:nucleotide binding"/>
    <property type="evidence" value="ECO:0007669"/>
    <property type="project" value="InterPro"/>
</dbReference>